<evidence type="ECO:0000256" key="3">
    <source>
        <dbReference type="ARBA" id="ARBA00022692"/>
    </source>
</evidence>
<dbReference type="InParanoid" id="A0A414NFI9"/>
<dbReference type="InterPro" id="IPR011701">
    <property type="entry name" value="MFS"/>
</dbReference>
<reference evidence="9 10" key="1">
    <citation type="submission" date="2018-08" db="EMBL/GenBank/DDBJ databases">
        <title>A genome reference for cultivated species of the human gut microbiota.</title>
        <authorList>
            <person name="Zou Y."/>
            <person name="Xue W."/>
            <person name="Luo G."/>
        </authorList>
    </citation>
    <scope>NUCLEOTIDE SEQUENCE [LARGE SCALE GENOMIC DNA]</scope>
    <source>
        <strain evidence="9 10">AM25-33</strain>
    </source>
</reference>
<keyword evidence="10" id="KW-1185">Reference proteome</keyword>
<gene>
    <name evidence="9" type="ORF">DW682_02350</name>
</gene>
<comment type="caution">
    <text evidence="9">The sequence shown here is derived from an EMBL/GenBank/DDBJ whole genome shotgun (WGS) entry which is preliminary data.</text>
</comment>
<feature type="domain" description="Major facilitator superfamily (MFS) profile" evidence="8">
    <location>
        <begin position="26"/>
        <end position="443"/>
    </location>
</feature>
<name>A0A414NFI9_9ACTN</name>
<dbReference type="GO" id="GO:0022857">
    <property type="term" value="F:transmembrane transporter activity"/>
    <property type="evidence" value="ECO:0007669"/>
    <property type="project" value="InterPro"/>
</dbReference>
<feature type="transmembrane region" description="Helical" evidence="7">
    <location>
        <begin position="387"/>
        <end position="410"/>
    </location>
</feature>
<sequence length="445" mass="45382">MAFLAMRGLAIRAARAGGMIMKSGISTGARAASKFIMGFGLVSMLMDIVYEGALSVQGPLLASLGASAATVGFISGLGEATSLAGRLVTGPLADRVGRYWLFAIAGYAITALAVPAMGLAGSVVTVGILVVVERMGKAVRTPSRDAMISHASAAVGRGKGFALHELMDQIGATLGPLIVSGILFATGGEYGRALGVMVLPGAAAIAVLAWLRHRNPDPARFERGTADIDDPAAAPNGAASPSAPAVRDADSVAAPVASAAQVLPRQFWAYSLFCGLSLIGVATFAVLSFHMVGIGVDESFVPVMYAIAMLVDGLSALATGALYDRIGPKTLMVLPVLSACIPLFAYGDSFAPVAVGVVLWGLTTGVQESTMRAYVADLLPSDQRATGYGYFALVTGVGTMLGGVISGFLYGSFGPAAIRVFAFGVEAVALLALVCLIRGRSVKAC</sequence>
<evidence type="ECO:0000313" key="9">
    <source>
        <dbReference type="EMBL" id="RHF38564.1"/>
    </source>
</evidence>
<evidence type="ECO:0000256" key="2">
    <source>
        <dbReference type="ARBA" id="ARBA00022475"/>
    </source>
</evidence>
<dbReference type="SUPFAM" id="SSF103473">
    <property type="entry name" value="MFS general substrate transporter"/>
    <property type="match status" value="1"/>
</dbReference>
<feature type="transmembrane region" description="Helical" evidence="7">
    <location>
        <begin position="267"/>
        <end position="291"/>
    </location>
</feature>
<keyword evidence="2" id="KW-1003">Cell membrane</keyword>
<accession>A0A414NFI9</accession>
<dbReference type="Proteomes" id="UP000283983">
    <property type="component" value="Unassembled WGS sequence"/>
</dbReference>
<proteinExistence type="predicted"/>
<feature type="transmembrane region" description="Helical" evidence="7">
    <location>
        <begin position="303"/>
        <end position="323"/>
    </location>
</feature>
<keyword evidence="5 7" id="KW-0472">Membrane</keyword>
<dbReference type="EMBL" id="QSLJ01000001">
    <property type="protein sequence ID" value="RHF38564.1"/>
    <property type="molecule type" value="Genomic_DNA"/>
</dbReference>
<dbReference type="Gene3D" id="1.20.1250.20">
    <property type="entry name" value="MFS general substrate transporter like domains"/>
    <property type="match status" value="2"/>
</dbReference>
<feature type="compositionally biased region" description="Low complexity" evidence="6">
    <location>
        <begin position="231"/>
        <end position="242"/>
    </location>
</feature>
<feature type="transmembrane region" description="Helical" evidence="7">
    <location>
        <begin position="166"/>
        <end position="187"/>
    </location>
</feature>
<keyword evidence="4 7" id="KW-1133">Transmembrane helix</keyword>
<comment type="subcellular location">
    <subcellularLocation>
        <location evidence="1">Cell membrane</location>
        <topology evidence="1">Multi-pass membrane protein</topology>
    </subcellularLocation>
</comment>
<dbReference type="GO" id="GO:0005886">
    <property type="term" value="C:plasma membrane"/>
    <property type="evidence" value="ECO:0007669"/>
    <property type="project" value="UniProtKB-SubCell"/>
</dbReference>
<evidence type="ECO:0000256" key="6">
    <source>
        <dbReference type="SAM" id="MobiDB-lite"/>
    </source>
</evidence>
<evidence type="ECO:0000256" key="7">
    <source>
        <dbReference type="SAM" id="Phobius"/>
    </source>
</evidence>
<dbReference type="InterPro" id="IPR020846">
    <property type="entry name" value="MFS_dom"/>
</dbReference>
<dbReference type="PANTHER" id="PTHR42688:SF1">
    <property type="entry name" value="BLR5212 PROTEIN"/>
    <property type="match status" value="1"/>
</dbReference>
<feature type="transmembrane region" description="Helical" evidence="7">
    <location>
        <begin position="32"/>
        <end position="53"/>
    </location>
</feature>
<evidence type="ECO:0000259" key="8">
    <source>
        <dbReference type="PROSITE" id="PS50850"/>
    </source>
</evidence>
<evidence type="ECO:0000256" key="1">
    <source>
        <dbReference type="ARBA" id="ARBA00004651"/>
    </source>
</evidence>
<feature type="transmembrane region" description="Helical" evidence="7">
    <location>
        <begin position="193"/>
        <end position="211"/>
    </location>
</feature>
<dbReference type="AlphaFoldDB" id="A0A414NFI9"/>
<dbReference type="InterPro" id="IPR036259">
    <property type="entry name" value="MFS_trans_sf"/>
</dbReference>
<dbReference type="CDD" id="cd17370">
    <property type="entry name" value="MFS_MJ1317_like"/>
    <property type="match status" value="1"/>
</dbReference>
<feature type="transmembrane region" description="Helical" evidence="7">
    <location>
        <begin position="416"/>
        <end position="437"/>
    </location>
</feature>
<keyword evidence="3 7" id="KW-0812">Transmembrane</keyword>
<dbReference type="Pfam" id="PF07690">
    <property type="entry name" value="MFS_1"/>
    <property type="match status" value="1"/>
</dbReference>
<protein>
    <submittedName>
        <fullName evidence="9">MFS transporter</fullName>
    </submittedName>
</protein>
<organism evidence="9 10">
    <name type="scientific">Collinsella intestinalis</name>
    <dbReference type="NCBI Taxonomy" id="147207"/>
    <lineage>
        <taxon>Bacteria</taxon>
        <taxon>Bacillati</taxon>
        <taxon>Actinomycetota</taxon>
        <taxon>Coriobacteriia</taxon>
        <taxon>Coriobacteriales</taxon>
        <taxon>Coriobacteriaceae</taxon>
        <taxon>Collinsella</taxon>
    </lineage>
</organism>
<dbReference type="PANTHER" id="PTHR42688">
    <property type="entry name" value="CONSERVED PROTEIN"/>
    <property type="match status" value="1"/>
</dbReference>
<feature type="region of interest" description="Disordered" evidence="6">
    <location>
        <begin position="221"/>
        <end position="242"/>
    </location>
</feature>
<evidence type="ECO:0000313" key="10">
    <source>
        <dbReference type="Proteomes" id="UP000283983"/>
    </source>
</evidence>
<dbReference type="PROSITE" id="PS50850">
    <property type="entry name" value="MFS"/>
    <property type="match status" value="1"/>
</dbReference>
<feature type="transmembrane region" description="Helical" evidence="7">
    <location>
        <begin position="99"/>
        <end position="132"/>
    </location>
</feature>
<evidence type="ECO:0000256" key="5">
    <source>
        <dbReference type="ARBA" id="ARBA00023136"/>
    </source>
</evidence>
<feature type="transmembrane region" description="Helical" evidence="7">
    <location>
        <begin position="60"/>
        <end position="79"/>
    </location>
</feature>
<dbReference type="InterPro" id="IPR052425">
    <property type="entry name" value="Uncharacterized_MFS-type"/>
</dbReference>
<evidence type="ECO:0000256" key="4">
    <source>
        <dbReference type="ARBA" id="ARBA00022989"/>
    </source>
</evidence>